<feature type="active site" description="Proton donor; for dehydratase activity" evidence="5">
    <location>
        <position position="1532"/>
    </location>
</feature>
<feature type="region of interest" description="Disordered" evidence="6">
    <location>
        <begin position="1762"/>
        <end position="1805"/>
    </location>
</feature>
<dbReference type="InterPro" id="IPR042104">
    <property type="entry name" value="PKS_dehydratase_sf"/>
</dbReference>
<dbReference type="SUPFAM" id="SSF53474">
    <property type="entry name" value="alpha/beta-Hydrolases"/>
    <property type="match status" value="1"/>
</dbReference>
<dbReference type="Pfam" id="PF00975">
    <property type="entry name" value="Thioesterase"/>
    <property type="match status" value="1"/>
</dbReference>
<dbReference type="SUPFAM" id="SSF47336">
    <property type="entry name" value="ACP-like"/>
    <property type="match status" value="2"/>
</dbReference>
<keyword evidence="3" id="KW-0808">Transferase</keyword>
<dbReference type="InterPro" id="IPR014030">
    <property type="entry name" value="Ketoacyl_synth_N"/>
</dbReference>
<dbReference type="InterPro" id="IPR014031">
    <property type="entry name" value="Ketoacyl_synth_C"/>
</dbReference>
<dbReference type="Pfam" id="PF14765">
    <property type="entry name" value="PS-DH"/>
    <property type="match status" value="1"/>
</dbReference>
<dbReference type="Pfam" id="PF22621">
    <property type="entry name" value="CurL-like_PKS_C"/>
    <property type="match status" value="1"/>
</dbReference>
<evidence type="ECO:0000259" key="9">
    <source>
        <dbReference type="PROSITE" id="PS52019"/>
    </source>
</evidence>
<dbReference type="SUPFAM" id="SSF52151">
    <property type="entry name" value="FabD/lysophospholipase-like"/>
    <property type="match status" value="1"/>
</dbReference>
<accession>A0A2S4L2H8</accession>
<proteinExistence type="predicted"/>
<dbReference type="PANTHER" id="PTHR43775">
    <property type="entry name" value="FATTY ACID SYNTHASE"/>
    <property type="match status" value="1"/>
</dbReference>
<keyword evidence="1" id="KW-0596">Phosphopantetheine</keyword>
<feature type="domain" description="Ketosynthase family 3 (KS3)" evidence="8">
    <location>
        <begin position="399"/>
        <end position="833"/>
    </location>
</feature>
<dbReference type="PANTHER" id="PTHR43775:SF37">
    <property type="entry name" value="SI:DKEY-61P9.11"/>
    <property type="match status" value="1"/>
</dbReference>
<dbReference type="InterPro" id="IPR001031">
    <property type="entry name" value="Thioesterase"/>
</dbReference>
<dbReference type="InterPro" id="IPR020802">
    <property type="entry name" value="TesA-like"/>
</dbReference>
<evidence type="ECO:0000256" key="2">
    <source>
        <dbReference type="ARBA" id="ARBA00022553"/>
    </source>
</evidence>
<dbReference type="InterPro" id="IPR016036">
    <property type="entry name" value="Malonyl_transacylase_ACP-bd"/>
</dbReference>
<feature type="active site" description="Proton acceptor; for dehydratase activity" evidence="5">
    <location>
        <position position="1346"/>
    </location>
</feature>
<dbReference type="Gene3D" id="1.10.1200.10">
    <property type="entry name" value="ACP-like"/>
    <property type="match status" value="2"/>
</dbReference>
<evidence type="ECO:0000313" key="11">
    <source>
        <dbReference type="Proteomes" id="UP000237481"/>
    </source>
</evidence>
<dbReference type="InterPro" id="IPR016039">
    <property type="entry name" value="Thiolase-like"/>
</dbReference>
<dbReference type="InterPro" id="IPR020841">
    <property type="entry name" value="PKS_Beta-ketoAc_synthase_dom"/>
</dbReference>
<dbReference type="SMART" id="SM00825">
    <property type="entry name" value="PKS_KS"/>
    <property type="match status" value="1"/>
</dbReference>
<dbReference type="InterPro" id="IPR014043">
    <property type="entry name" value="Acyl_transferase_dom"/>
</dbReference>
<dbReference type="InterPro" id="IPR036736">
    <property type="entry name" value="ACP-like_sf"/>
</dbReference>
<organism evidence="10 11">
    <name type="scientific">Tolypocladium paradoxum</name>
    <dbReference type="NCBI Taxonomy" id="94208"/>
    <lineage>
        <taxon>Eukaryota</taxon>
        <taxon>Fungi</taxon>
        <taxon>Dikarya</taxon>
        <taxon>Ascomycota</taxon>
        <taxon>Pezizomycotina</taxon>
        <taxon>Sordariomycetes</taxon>
        <taxon>Hypocreomycetidae</taxon>
        <taxon>Hypocreales</taxon>
        <taxon>Ophiocordycipitaceae</taxon>
        <taxon>Tolypocladium</taxon>
    </lineage>
</organism>
<dbReference type="Gene3D" id="3.40.47.10">
    <property type="match status" value="1"/>
</dbReference>
<dbReference type="PROSITE" id="PS52004">
    <property type="entry name" value="KS3_2"/>
    <property type="match status" value="1"/>
</dbReference>
<dbReference type="FunFam" id="3.40.366.10:FF:000002">
    <property type="entry name" value="Probable polyketide synthase 2"/>
    <property type="match status" value="1"/>
</dbReference>
<dbReference type="FunFam" id="3.10.129.110:FF:000001">
    <property type="entry name" value="Sterigmatocystin biosynthesis polyketide synthase"/>
    <property type="match status" value="1"/>
</dbReference>
<dbReference type="Gene3D" id="3.10.129.110">
    <property type="entry name" value="Polyketide synthase dehydratase"/>
    <property type="match status" value="1"/>
</dbReference>
<feature type="domain" description="Carrier" evidence="7">
    <location>
        <begin position="1805"/>
        <end position="1888"/>
    </location>
</feature>
<dbReference type="InterPro" id="IPR030918">
    <property type="entry name" value="PT_fungal_PKS"/>
</dbReference>
<keyword evidence="4" id="KW-0511">Multifunctional enzyme</keyword>
<dbReference type="Gene3D" id="3.30.70.3290">
    <property type="match status" value="1"/>
</dbReference>
<name>A0A2S4L2H8_9HYPO</name>
<dbReference type="OrthoDB" id="329835at2759"/>
<dbReference type="Gene3D" id="3.40.50.1820">
    <property type="entry name" value="alpha/beta hydrolase"/>
    <property type="match status" value="1"/>
</dbReference>
<dbReference type="GO" id="GO:0031177">
    <property type="term" value="F:phosphopantetheine binding"/>
    <property type="evidence" value="ECO:0007669"/>
    <property type="project" value="InterPro"/>
</dbReference>
<dbReference type="Pfam" id="PF00109">
    <property type="entry name" value="ketoacyl-synt"/>
    <property type="match status" value="1"/>
</dbReference>
<dbReference type="InterPro" id="IPR001227">
    <property type="entry name" value="Ac_transferase_dom_sf"/>
</dbReference>
<evidence type="ECO:0000256" key="5">
    <source>
        <dbReference type="PROSITE-ProRule" id="PRU01363"/>
    </source>
</evidence>
<keyword evidence="2" id="KW-0597">Phosphoprotein</keyword>
<dbReference type="Pfam" id="PF00550">
    <property type="entry name" value="PP-binding"/>
    <property type="match status" value="2"/>
</dbReference>
<dbReference type="InterPro" id="IPR018201">
    <property type="entry name" value="Ketoacyl_synth_AS"/>
</dbReference>
<dbReference type="SUPFAM" id="SSF55048">
    <property type="entry name" value="Probable ACP-binding domain of malonyl-CoA ACP transacylase"/>
    <property type="match status" value="1"/>
</dbReference>
<dbReference type="Pfam" id="PF02801">
    <property type="entry name" value="Ketoacyl-synt_C"/>
    <property type="match status" value="1"/>
</dbReference>
<dbReference type="InterPro" id="IPR016035">
    <property type="entry name" value="Acyl_Trfase/lysoPLipase"/>
</dbReference>
<dbReference type="Pfam" id="PF16073">
    <property type="entry name" value="SAT"/>
    <property type="match status" value="1"/>
</dbReference>
<keyword evidence="11" id="KW-1185">Reference proteome</keyword>
<dbReference type="InterPro" id="IPR006162">
    <property type="entry name" value="Ppantetheine_attach_site"/>
</dbReference>
<dbReference type="NCBIfam" id="TIGR04532">
    <property type="entry name" value="PT_fungal_PKS"/>
    <property type="match status" value="1"/>
</dbReference>
<dbReference type="STRING" id="94208.A0A2S4L2H8"/>
<evidence type="ECO:0000256" key="1">
    <source>
        <dbReference type="ARBA" id="ARBA00022450"/>
    </source>
</evidence>
<dbReference type="Proteomes" id="UP000237481">
    <property type="component" value="Unassembled WGS sequence"/>
</dbReference>
<dbReference type="Pfam" id="PF00698">
    <property type="entry name" value="Acyl_transf_1"/>
    <property type="match status" value="1"/>
</dbReference>
<dbReference type="GO" id="GO:0004315">
    <property type="term" value="F:3-oxoacyl-[acyl-carrier-protein] synthase activity"/>
    <property type="evidence" value="ECO:0007669"/>
    <property type="project" value="InterPro"/>
</dbReference>
<dbReference type="PROSITE" id="PS52019">
    <property type="entry name" value="PKS_MFAS_DH"/>
    <property type="match status" value="1"/>
</dbReference>
<feature type="region of interest" description="N-terminal hotdog fold" evidence="5">
    <location>
        <begin position="1314"/>
        <end position="1444"/>
    </location>
</feature>
<dbReference type="GO" id="GO:0004312">
    <property type="term" value="F:fatty acid synthase activity"/>
    <property type="evidence" value="ECO:0007669"/>
    <property type="project" value="TreeGrafter"/>
</dbReference>
<feature type="region of interest" description="C-terminal hotdog fold" evidence="5">
    <location>
        <begin position="1469"/>
        <end position="1620"/>
    </location>
</feature>
<dbReference type="GO" id="GO:0044550">
    <property type="term" value="P:secondary metabolite biosynthetic process"/>
    <property type="evidence" value="ECO:0007669"/>
    <property type="project" value="TreeGrafter"/>
</dbReference>
<dbReference type="InterPro" id="IPR050091">
    <property type="entry name" value="PKS_NRPS_Biosynth_Enz"/>
</dbReference>
<dbReference type="EMBL" id="PKSG01000313">
    <property type="protein sequence ID" value="POR36607.1"/>
    <property type="molecule type" value="Genomic_DNA"/>
</dbReference>
<dbReference type="PROSITE" id="PS00012">
    <property type="entry name" value="PHOSPHOPANTETHEINE"/>
    <property type="match status" value="1"/>
</dbReference>
<dbReference type="PROSITE" id="PS50075">
    <property type="entry name" value="CARRIER"/>
    <property type="match status" value="2"/>
</dbReference>
<dbReference type="InterPro" id="IPR049900">
    <property type="entry name" value="PKS_mFAS_DH"/>
</dbReference>
<dbReference type="GO" id="GO:0006633">
    <property type="term" value="P:fatty acid biosynthetic process"/>
    <property type="evidence" value="ECO:0007669"/>
    <property type="project" value="InterPro"/>
</dbReference>
<evidence type="ECO:0000259" key="8">
    <source>
        <dbReference type="PROSITE" id="PS52004"/>
    </source>
</evidence>
<feature type="domain" description="PKS/mFAS DH" evidence="9">
    <location>
        <begin position="1314"/>
        <end position="1620"/>
    </location>
</feature>
<dbReference type="SMART" id="SM00827">
    <property type="entry name" value="PKS_AT"/>
    <property type="match status" value="1"/>
</dbReference>
<dbReference type="InterPro" id="IPR032088">
    <property type="entry name" value="SAT"/>
</dbReference>
<dbReference type="InterPro" id="IPR009081">
    <property type="entry name" value="PP-bd_ACP"/>
</dbReference>
<comment type="caution">
    <text evidence="10">The sequence shown here is derived from an EMBL/GenBank/DDBJ whole genome shotgun (WGS) entry which is preliminary data.</text>
</comment>
<dbReference type="Gene3D" id="3.40.366.10">
    <property type="entry name" value="Malonyl-Coenzyme A Acyl Carrier Protein, domain 2"/>
    <property type="match status" value="2"/>
</dbReference>
<evidence type="ECO:0000256" key="4">
    <source>
        <dbReference type="ARBA" id="ARBA00023268"/>
    </source>
</evidence>
<evidence type="ECO:0000313" key="10">
    <source>
        <dbReference type="EMBL" id="POR36607.1"/>
    </source>
</evidence>
<feature type="domain" description="Carrier" evidence="7">
    <location>
        <begin position="1675"/>
        <end position="1756"/>
    </location>
</feature>
<dbReference type="InterPro" id="IPR029058">
    <property type="entry name" value="AB_hydrolase_fold"/>
</dbReference>
<dbReference type="SMART" id="SM00824">
    <property type="entry name" value="PKS_TE"/>
    <property type="match status" value="1"/>
</dbReference>
<reference evidence="10 11" key="1">
    <citation type="submission" date="2018-01" db="EMBL/GenBank/DDBJ databases">
        <title>Harnessing the power of phylogenomics to disentangle the directionality and signatures of interkingdom host jumping in the parasitic fungal genus Tolypocladium.</title>
        <authorList>
            <person name="Quandt C.A."/>
            <person name="Patterson W."/>
            <person name="Spatafora J.W."/>
        </authorList>
    </citation>
    <scope>NUCLEOTIDE SEQUENCE [LARGE SCALE GENOMIC DNA]</scope>
    <source>
        <strain evidence="10 11">NRBC 100945</strain>
    </source>
</reference>
<dbReference type="InterPro" id="IPR049551">
    <property type="entry name" value="PKS_DH_C"/>
</dbReference>
<dbReference type="CDD" id="cd00833">
    <property type="entry name" value="PKS"/>
    <property type="match status" value="1"/>
</dbReference>
<evidence type="ECO:0000256" key="3">
    <source>
        <dbReference type="ARBA" id="ARBA00022679"/>
    </source>
</evidence>
<dbReference type="InterPro" id="IPR020806">
    <property type="entry name" value="PKS_PP-bd"/>
</dbReference>
<feature type="compositionally biased region" description="Low complexity" evidence="6">
    <location>
        <begin position="1769"/>
        <end position="1785"/>
    </location>
</feature>
<protein>
    <submittedName>
        <fullName evidence="10">Polyketide synthase</fullName>
    </submittedName>
</protein>
<evidence type="ECO:0000259" key="7">
    <source>
        <dbReference type="PROSITE" id="PS50075"/>
    </source>
</evidence>
<evidence type="ECO:0000256" key="6">
    <source>
        <dbReference type="SAM" id="MobiDB-lite"/>
    </source>
</evidence>
<sequence>MRLHIFGDRPFDNYSFFAEFCREGRPGVLAAAFIEQACLALRDEVQVPAKAQHRGIQVFRTLQQLNESHRSSTVKNLGVDNALVCLAQLCHYIEYVPVPSHQPQPFPHTDELDSRIEKHADDVEKRQEVHFAGVGVGLFAATAAASSASPATLIPLAVQAVLLAFRIGSHVSSIGDEIWSADEDSEPSESWTYIFPHIPAEEAELRLAQFHESHIVPAASRAYVSCVSADYVEISGPPPVLRTIIAQRVFEIEPDPAPVYGPYHAAHLHSSVDLDSILCLDDQNLEGPLEQCYLRSPVISSHDSWLPGNETGFIFKAAANACLNAPSVHQNVFDRCAKAMSKLEGRDCLVISHAPMPVAVALVDSLNRATNLDAVLKMTPQRSPETISRGIGNHGSIRRCKLAIVGMSGRFPDANTHEELWELLSKGVDTHRVVPKDRFPLETHVDPTGKAINTSSTPYGCWIQNPGVFDARFFSMSPREALQTDPMQRMAVTTAFEALEMSGYVPNRTPSTKLDRIGTFYGQASDDYREINSSQEIDTYYIPGGVRAFGPGRINYLFGFSGPSISIDTACSSSGAALQVACTSLLAKECDTAVVGGLSILSNPDIFSGLSRGHFLSKRGPCATFDDAADGYCRADACASVVVKRMEDAIADKDNILAVILGTATNHSADAISITHPHGPTQSALSSAILDDAGVDPLDVDFIEMHGTGTQAGDSTEMESVTNVFAPRNRKRPRDRPLYLGSVKSNVGHSESASGVTALIKVLKMLQHNAIPPHIGIKSGSVINTSFPKDLSERNVNIAFQTTPFHRTDGKPRRVFINNFSAAGGNTGLLLEDAPERTPPSVDPRSAHLVTVTAKSKAALMRNAERLSGWMVQNPETPISHLAYTTTARRVQHCWRMSVVASNLNEARLAIKNKLESSAFSASPGKQPSVAFVFTGQGSHYSGMGSELYAHYSVFRKAIAEFDRIAQIHGFPSFISIITGSKPEPPDPSPIAVQLAICCLEMALVRLWASWGVQPSVVLGHSLGEYAALNAAGVLSASDAIYLVGERARLVVERCTPHTHAMLAVRGSVISVMEALGSSEITVTCVNNPQETVLGGEIAAISGAAQQLGAAGFKCTQLRVPFAFHSDQINPILDDLEKTAGAINFSRPKISILSPLLGGPLDGKAVDAMYMRNHARTAVNFLGALLSAQSRALVDEKTFWIEVGPHSICTNMIKATLGTSTVAVPTLRRNESVHTVLSNSLSILHSKGLDLDWNEFHRDFYESTQLVELPCYSFDEKNYWLPYEGDWTLSRKAKSKAQAAIEQPKPKLSTTSVHEITKEEVKGKVAVVETETNLSRDDIRPVVTGHLCNGAPLCPSSMYADMAMTVADYAFKLLKPHAKTGLNIADMQVPKALLFDDKLNAHILRCTVEANATLGHARVSFHTQESSKKIEHAFCRVYYEDLNSWAAEFERKSYLVRARMNAMVAEESSGDVSRIGRRLAYKLFTSLVDYELRFQGMDRVYLNSAACEATADIVFRTTADDGNFFFSPYWIDSCAHLSGFILNGTDAVDSQEQVFISHGWETLRFIESLDPETTYQSYNRMHPVKGTKMMAGDVYVFDGDRLVGVAGGVKFQSIPRKVLNTVLPPRGGSAAGMLKGYRSAVPVCPTKVQESAPISSIRKSVGENTKRIDRPVQGAAKTRGPTSLIVGFLNIFEVEMGCDRHELADNIAFADIGCDSLMALTVTGRMREELEIDINSHTFLEYPTVGEFKAYLSRLQPAGGHDDITLKESPSCSISDDSSPDAQSDAFTTPSGRDSGSEDGVSCEDDSCHLRDMVRSTIATEMGIELEEILTAPDLTALGMDSLMGLTIVGTLREKFGLTIPNDLFHASISLQDIETSLGINGCLEPKSSPRSGTQESANVSTRVISSHLLHDTCTDARKLPPSTKIPDHLPHRKATSVLLQGNSRNATKDLFMIPDGSGCATSYAAMGQISPDWAVWGLFSPFMKTPEEFTCGIPGVALKFIDEIRRCQPDGPYNLAGWSVGGAIAFEIVRQLTQANEQVSHLILIDAPCPLIMDPLPGNLPAWFSDIGWLLPHFNASTQALADYQPLPIPEARCPQVMAIWCEDGVCKTPEDPRPDPYPTGHALFLLDNRVDFGPNRWDELLDGTKIETRHMPGNHFTMMRGELAKIVSSFVREAIAKPDSGREMCDINRHDLRRNGEGVQLRPFGSE</sequence>
<dbReference type="SMART" id="SM00823">
    <property type="entry name" value="PKS_PP"/>
    <property type="match status" value="2"/>
</dbReference>
<dbReference type="SUPFAM" id="SSF53901">
    <property type="entry name" value="Thiolase-like"/>
    <property type="match status" value="1"/>
</dbReference>
<gene>
    <name evidence="10" type="ORF">TPAR_03202</name>
</gene>
<dbReference type="PROSITE" id="PS00606">
    <property type="entry name" value="KS3_1"/>
    <property type="match status" value="1"/>
</dbReference>